<keyword evidence="1" id="KW-0472">Membrane</keyword>
<dbReference type="OrthoDB" id="3758478at2759"/>
<keyword evidence="1" id="KW-0812">Transmembrane</keyword>
<protein>
    <recommendedName>
        <fullName evidence="4">SnoaL-like domain-containing protein</fullName>
    </recommendedName>
</protein>
<dbReference type="Proteomes" id="UP000799428">
    <property type="component" value="Unassembled WGS sequence"/>
</dbReference>
<name>A0A6G1JVK4_9PLEO</name>
<feature type="transmembrane region" description="Helical" evidence="1">
    <location>
        <begin position="12"/>
        <end position="32"/>
    </location>
</feature>
<reference evidence="2" key="1">
    <citation type="journal article" date="2020" name="Stud. Mycol.">
        <title>101 Dothideomycetes genomes: a test case for predicting lifestyles and emergence of pathogens.</title>
        <authorList>
            <person name="Haridas S."/>
            <person name="Albert R."/>
            <person name="Binder M."/>
            <person name="Bloem J."/>
            <person name="Labutti K."/>
            <person name="Salamov A."/>
            <person name="Andreopoulos B."/>
            <person name="Baker S."/>
            <person name="Barry K."/>
            <person name="Bills G."/>
            <person name="Bluhm B."/>
            <person name="Cannon C."/>
            <person name="Castanera R."/>
            <person name="Culley D."/>
            <person name="Daum C."/>
            <person name="Ezra D."/>
            <person name="Gonzalez J."/>
            <person name="Henrissat B."/>
            <person name="Kuo A."/>
            <person name="Liang C."/>
            <person name="Lipzen A."/>
            <person name="Lutzoni F."/>
            <person name="Magnuson J."/>
            <person name="Mondo S."/>
            <person name="Nolan M."/>
            <person name="Ohm R."/>
            <person name="Pangilinan J."/>
            <person name="Park H.-J."/>
            <person name="Ramirez L."/>
            <person name="Alfaro M."/>
            <person name="Sun H."/>
            <person name="Tritt A."/>
            <person name="Yoshinaga Y."/>
            <person name="Zwiers L.-H."/>
            <person name="Turgeon B."/>
            <person name="Goodwin S."/>
            <person name="Spatafora J."/>
            <person name="Crous P."/>
            <person name="Grigoriev I."/>
        </authorList>
    </citation>
    <scope>NUCLEOTIDE SEQUENCE</scope>
    <source>
        <strain evidence="2">CBS 279.74</strain>
    </source>
</reference>
<evidence type="ECO:0000256" key="1">
    <source>
        <dbReference type="SAM" id="Phobius"/>
    </source>
</evidence>
<evidence type="ECO:0000313" key="2">
    <source>
        <dbReference type="EMBL" id="KAF2704285.1"/>
    </source>
</evidence>
<gene>
    <name evidence="2" type="ORF">K504DRAFT_462852</name>
</gene>
<keyword evidence="1" id="KW-1133">Transmembrane helix</keyword>
<dbReference type="EMBL" id="MU005783">
    <property type="protein sequence ID" value="KAF2704285.1"/>
    <property type="molecule type" value="Genomic_DNA"/>
</dbReference>
<organism evidence="2 3">
    <name type="scientific">Pleomassaria siparia CBS 279.74</name>
    <dbReference type="NCBI Taxonomy" id="1314801"/>
    <lineage>
        <taxon>Eukaryota</taxon>
        <taxon>Fungi</taxon>
        <taxon>Dikarya</taxon>
        <taxon>Ascomycota</taxon>
        <taxon>Pezizomycotina</taxon>
        <taxon>Dothideomycetes</taxon>
        <taxon>Pleosporomycetidae</taxon>
        <taxon>Pleosporales</taxon>
        <taxon>Pleomassariaceae</taxon>
        <taxon>Pleomassaria</taxon>
    </lineage>
</organism>
<dbReference type="AlphaFoldDB" id="A0A6G1JVK4"/>
<evidence type="ECO:0008006" key="4">
    <source>
        <dbReference type="Google" id="ProtNLM"/>
    </source>
</evidence>
<dbReference type="Gene3D" id="3.10.450.50">
    <property type="match status" value="1"/>
</dbReference>
<accession>A0A6G1JVK4</accession>
<evidence type="ECO:0000313" key="3">
    <source>
        <dbReference type="Proteomes" id="UP000799428"/>
    </source>
</evidence>
<sequence>MSSNLNFTQSEIRLATAALATILFITPAIYYLRGTPAQEETRHVRTFRKYIRAYSTLRPQALTANASRDFTHVVLPSALQVPTRTLAPFKMHAGMIFSLFTDFQMIPQRSGRDESVHLCKETNTVIAHCKMGGKVNGSSDKGKILVEGGIREWWTECVLFVRMDEGGTRVVEVREFVNSARAEELKKRLDGIFED</sequence>
<proteinExistence type="predicted"/>
<keyword evidence="3" id="KW-1185">Reference proteome</keyword>